<name>C6JRX8_SORBI</name>
<evidence type="ECO:0008006" key="3">
    <source>
        <dbReference type="Google" id="ProtNLM"/>
    </source>
</evidence>
<sequence>VQVRMSCPYTSSPSGKAERMIRTTNDTMRTLLLQASLPARFWAESLHTSTYLLNAFLPLPAQLPRHTTLSSIRSPLSLWGSCPSFPVAHDTPGPAPCPDLEGSPSGPPPVPAPDAGPGPSTPAPPTHFAQPVLIYQQRAQPAPLPLLPPVAPSSSGSPMPSAASSPPATPTPPPRPTAARVATPVYHPPLLHRHSRHVHPTVMRHVAGTLQPQALATMPGDSQVSPYPLPSTRPCWTLTGVTIWKRSTLVYCGNVSVVYLSTNPRTKHVEIDLHFVRDRVAIGDVRVLHVQTTSQFADIFTKGLLSSTFAECLDQWLVASVGGA</sequence>
<feature type="non-terminal residue" evidence="2">
    <location>
        <position position="324"/>
    </location>
</feature>
<dbReference type="InterPro" id="IPR012337">
    <property type="entry name" value="RNaseH-like_sf"/>
</dbReference>
<feature type="region of interest" description="Disordered" evidence="1">
    <location>
        <begin position="90"/>
        <end position="127"/>
    </location>
</feature>
<proteinExistence type="predicted"/>
<dbReference type="GO" id="GO:0003676">
    <property type="term" value="F:nucleic acid binding"/>
    <property type="evidence" value="ECO:0007669"/>
    <property type="project" value="InterPro"/>
</dbReference>
<protein>
    <recommendedName>
        <fullName evidence="3">Integrase catalytic domain-containing protein</fullName>
    </recommendedName>
</protein>
<dbReference type="EMBL" id="GL002607">
    <property type="protein sequence ID" value="EES20287.1"/>
    <property type="molecule type" value="Genomic_DNA"/>
</dbReference>
<accession>C6JRX8</accession>
<dbReference type="CDD" id="cd09272">
    <property type="entry name" value="RNase_HI_RT_Ty1"/>
    <property type="match status" value="1"/>
</dbReference>
<dbReference type="AlphaFoldDB" id="C6JRX8"/>
<dbReference type="SUPFAM" id="SSF53098">
    <property type="entry name" value="Ribonuclease H-like"/>
    <property type="match status" value="1"/>
</dbReference>
<dbReference type="InterPro" id="IPR036397">
    <property type="entry name" value="RNaseH_sf"/>
</dbReference>
<feature type="non-terminal residue" evidence="2">
    <location>
        <position position="1"/>
    </location>
</feature>
<reference evidence="2" key="1">
    <citation type="journal article" date="2009" name="Nature">
        <title>The Sorghum bicolor genome and the diversification of grasses.</title>
        <authorList>
            <person name="Paterson A.H."/>
            <person name="Bowers J.E."/>
            <person name="Bruggmann R."/>
            <person name="Dubchak I."/>
            <person name="Grimwood J."/>
            <person name="Gundlach H."/>
            <person name="Haberer G."/>
            <person name="Hellsten U."/>
            <person name="Mitros T."/>
            <person name="Poliakov A."/>
            <person name="Schmutz J."/>
            <person name="Spannagl M."/>
            <person name="Tang H."/>
            <person name="Wang X."/>
            <person name="Wicker T."/>
            <person name="Bharti A.K."/>
            <person name="Chapman J."/>
            <person name="Feltus F.A."/>
            <person name="Gowik U."/>
            <person name="Grigoriev I.V."/>
            <person name="Lyons E."/>
            <person name="Maher C.A."/>
            <person name="Martis M."/>
            <person name="Narechania A."/>
            <person name="Otillar R.P."/>
            <person name="Penning B.W."/>
            <person name="Salamov A.A."/>
            <person name="Wang Y."/>
            <person name="Zhang L."/>
            <person name="Carpita N.C."/>
            <person name="Freeling M."/>
            <person name="Gingle A.R."/>
            <person name="Hash C.T."/>
            <person name="Keller B."/>
            <person name="Klein P."/>
            <person name="Kresovich S."/>
            <person name="McCann M.C."/>
            <person name="Ming R."/>
            <person name="Peterson D.G."/>
            <person name="Mehboob-ur-Rahman"/>
            <person name="Ware D."/>
            <person name="Westhoff P."/>
            <person name="Mayer K.F."/>
            <person name="Messing J."/>
            <person name="Rokhsar D.S."/>
        </authorList>
    </citation>
    <scope>NUCLEOTIDE SEQUENCE [LARGE SCALE GENOMIC DNA]</scope>
</reference>
<dbReference type="HOGENOM" id="CLU_859411_0_0_1"/>
<feature type="compositionally biased region" description="Low complexity" evidence="1">
    <location>
        <begin position="152"/>
        <end position="166"/>
    </location>
</feature>
<organism evidence="2">
    <name type="scientific">Sorghum bicolor</name>
    <name type="common">Sorghum</name>
    <name type="synonym">Sorghum vulgare</name>
    <dbReference type="NCBI Taxonomy" id="4558"/>
    <lineage>
        <taxon>Eukaryota</taxon>
        <taxon>Viridiplantae</taxon>
        <taxon>Streptophyta</taxon>
        <taxon>Embryophyta</taxon>
        <taxon>Tracheophyta</taxon>
        <taxon>Spermatophyta</taxon>
        <taxon>Magnoliopsida</taxon>
        <taxon>Liliopsida</taxon>
        <taxon>Poales</taxon>
        <taxon>Poaceae</taxon>
        <taxon>PACMAD clade</taxon>
        <taxon>Panicoideae</taxon>
        <taxon>Andropogonodae</taxon>
        <taxon>Andropogoneae</taxon>
        <taxon>Sorghinae</taxon>
        <taxon>Sorghum</taxon>
    </lineage>
</organism>
<dbReference type="Gene3D" id="3.30.420.10">
    <property type="entry name" value="Ribonuclease H-like superfamily/Ribonuclease H"/>
    <property type="match status" value="1"/>
</dbReference>
<feature type="compositionally biased region" description="Pro residues" evidence="1">
    <location>
        <begin position="167"/>
        <end position="176"/>
    </location>
</feature>
<feature type="region of interest" description="Disordered" evidence="1">
    <location>
        <begin position="143"/>
        <end position="181"/>
    </location>
</feature>
<gene>
    <name evidence="2" type="primary">Sb0013s009060</name>
    <name evidence="2" type="ORF">SORBIDRAFT_0013s009060</name>
</gene>
<evidence type="ECO:0000313" key="2">
    <source>
        <dbReference type="EMBL" id="EES20287.1"/>
    </source>
</evidence>
<feature type="compositionally biased region" description="Pro residues" evidence="1">
    <location>
        <begin position="105"/>
        <end position="125"/>
    </location>
</feature>
<evidence type="ECO:0000256" key="1">
    <source>
        <dbReference type="SAM" id="MobiDB-lite"/>
    </source>
</evidence>